<dbReference type="GO" id="GO:0009231">
    <property type="term" value="P:riboflavin biosynthetic process"/>
    <property type="evidence" value="ECO:0007669"/>
    <property type="project" value="InterPro"/>
</dbReference>
<organism evidence="2">
    <name type="scientific">mine drainage metagenome</name>
    <dbReference type="NCBI Taxonomy" id="410659"/>
    <lineage>
        <taxon>unclassified sequences</taxon>
        <taxon>metagenomes</taxon>
        <taxon>ecological metagenomes</taxon>
    </lineage>
</organism>
<accession>T1B0S4</accession>
<protein>
    <submittedName>
        <fullName evidence="2">Bifunctional deaminase-reductase domain protein</fullName>
    </submittedName>
</protein>
<dbReference type="PANTHER" id="PTHR38011:SF2">
    <property type="entry name" value="BIFUNCTIONAL DEAMINASE-REDUCTASE DOMAIN PROTEIN"/>
    <property type="match status" value="1"/>
</dbReference>
<dbReference type="InterPro" id="IPR050765">
    <property type="entry name" value="Riboflavin_Biosynth_HTPR"/>
</dbReference>
<dbReference type="SUPFAM" id="SSF53597">
    <property type="entry name" value="Dihydrofolate reductase-like"/>
    <property type="match status" value="1"/>
</dbReference>
<evidence type="ECO:0000259" key="1">
    <source>
        <dbReference type="Pfam" id="PF01872"/>
    </source>
</evidence>
<evidence type="ECO:0000313" key="2">
    <source>
        <dbReference type="EMBL" id="EQD66451.1"/>
    </source>
</evidence>
<dbReference type="EMBL" id="AUZZ01000876">
    <property type="protein sequence ID" value="EQD66451.1"/>
    <property type="molecule type" value="Genomic_DNA"/>
</dbReference>
<reference evidence="2" key="2">
    <citation type="journal article" date="2014" name="ISME J.">
        <title>Microbial stratification in low pH oxic and suboxic macroscopic growths along an acid mine drainage.</title>
        <authorList>
            <person name="Mendez-Garcia C."/>
            <person name="Mesa V."/>
            <person name="Sprenger R.R."/>
            <person name="Richter M."/>
            <person name="Diez M.S."/>
            <person name="Solano J."/>
            <person name="Bargiela R."/>
            <person name="Golyshina O.V."/>
            <person name="Manteca A."/>
            <person name="Ramos J.L."/>
            <person name="Gallego J.R."/>
            <person name="Llorente I."/>
            <person name="Martins Dos Santos V.A."/>
            <person name="Jensen O.N."/>
            <person name="Pelaez A.I."/>
            <person name="Sanchez J."/>
            <person name="Ferrer M."/>
        </authorList>
    </citation>
    <scope>NUCLEOTIDE SEQUENCE</scope>
</reference>
<dbReference type="Gene3D" id="3.40.430.10">
    <property type="entry name" value="Dihydrofolate Reductase, subunit A"/>
    <property type="match status" value="1"/>
</dbReference>
<dbReference type="Pfam" id="PF01872">
    <property type="entry name" value="RibD_C"/>
    <property type="match status" value="1"/>
</dbReference>
<gene>
    <name evidence="2" type="ORF">B2A_01161</name>
</gene>
<feature type="domain" description="Bacterial bifunctional deaminase-reductase C-terminal" evidence="1">
    <location>
        <begin position="5"/>
        <end position="188"/>
    </location>
</feature>
<name>T1B0S4_9ZZZZ</name>
<dbReference type="AlphaFoldDB" id="T1B0S4"/>
<sequence>MKMAKVVVIENVSLDGVMQAPARPDEDTRGGFRHGGWGVPYSDAVYGAEMGKRMGRGGALLLGRLTYENLYSVWPKRKDNPYTEVLNKTQKYVASRTLQEPLPWMNSILLKGDAEETVAKLKGEVGGNLAVLGSGDLAQTLLKHNLVDELLLSIHPLTLGDGKRLFPEPGVLARFKLVESVPTTTGVIIAEYHAIEPNTGA</sequence>
<dbReference type="PANTHER" id="PTHR38011">
    <property type="entry name" value="DIHYDROFOLATE REDUCTASE FAMILY PROTEIN (AFU_ORTHOLOGUE AFUA_8G06820)"/>
    <property type="match status" value="1"/>
</dbReference>
<dbReference type="GO" id="GO:0008703">
    <property type="term" value="F:5-amino-6-(5-phosphoribosylamino)uracil reductase activity"/>
    <property type="evidence" value="ECO:0007669"/>
    <property type="project" value="InterPro"/>
</dbReference>
<reference evidence="2" key="1">
    <citation type="submission" date="2013-08" db="EMBL/GenBank/DDBJ databases">
        <authorList>
            <person name="Mendez C."/>
            <person name="Richter M."/>
            <person name="Ferrer M."/>
            <person name="Sanchez J."/>
        </authorList>
    </citation>
    <scope>NUCLEOTIDE SEQUENCE</scope>
</reference>
<comment type="caution">
    <text evidence="2">The sequence shown here is derived from an EMBL/GenBank/DDBJ whole genome shotgun (WGS) entry which is preliminary data.</text>
</comment>
<dbReference type="InterPro" id="IPR002734">
    <property type="entry name" value="RibDG_C"/>
</dbReference>
<dbReference type="InterPro" id="IPR024072">
    <property type="entry name" value="DHFR-like_dom_sf"/>
</dbReference>
<proteinExistence type="predicted"/>